<dbReference type="Gene3D" id="2.60.40.10">
    <property type="entry name" value="Immunoglobulins"/>
    <property type="match status" value="1"/>
</dbReference>
<evidence type="ECO:0000259" key="5">
    <source>
        <dbReference type="PROSITE" id="PS50835"/>
    </source>
</evidence>
<dbReference type="SMART" id="SM00409">
    <property type="entry name" value="IG"/>
    <property type="match status" value="1"/>
</dbReference>
<dbReference type="SMART" id="SM00406">
    <property type="entry name" value="IGv"/>
    <property type="match status" value="1"/>
</dbReference>
<evidence type="ECO:0000256" key="2">
    <source>
        <dbReference type="ARBA" id="ARBA00023130"/>
    </source>
</evidence>
<keyword evidence="7" id="KW-1185">Reference proteome</keyword>
<feature type="chain" id="PRO_5022872966" description="Ig-like domain-containing protein" evidence="4">
    <location>
        <begin position="22"/>
        <end position="174"/>
    </location>
</feature>
<accession>A0A5E4DAF8</accession>
<dbReference type="InterPro" id="IPR036179">
    <property type="entry name" value="Ig-like_dom_sf"/>
</dbReference>
<protein>
    <recommendedName>
        <fullName evidence="5">Ig-like domain-containing protein</fullName>
    </recommendedName>
</protein>
<organism evidence="6 7">
    <name type="scientific">Marmota monax</name>
    <name type="common">Woodchuck</name>
    <dbReference type="NCBI Taxonomy" id="9995"/>
    <lineage>
        <taxon>Eukaryota</taxon>
        <taxon>Metazoa</taxon>
        <taxon>Chordata</taxon>
        <taxon>Craniata</taxon>
        <taxon>Vertebrata</taxon>
        <taxon>Euteleostomi</taxon>
        <taxon>Mammalia</taxon>
        <taxon>Eutheria</taxon>
        <taxon>Euarchontoglires</taxon>
        <taxon>Glires</taxon>
        <taxon>Rodentia</taxon>
        <taxon>Sciuromorpha</taxon>
        <taxon>Sciuridae</taxon>
        <taxon>Xerinae</taxon>
        <taxon>Marmotini</taxon>
        <taxon>Marmota</taxon>
    </lineage>
</organism>
<feature type="signal peptide" evidence="4">
    <location>
        <begin position="1"/>
        <end position="21"/>
    </location>
</feature>
<evidence type="ECO:0000313" key="6">
    <source>
        <dbReference type="EMBL" id="VTJ90052.1"/>
    </source>
</evidence>
<proteinExistence type="predicted"/>
<keyword evidence="4" id="KW-0732">Signal</keyword>
<dbReference type="InterPro" id="IPR013106">
    <property type="entry name" value="Ig_V-set"/>
</dbReference>
<dbReference type="AlphaFoldDB" id="A0A5E4DAF8"/>
<dbReference type="PANTHER" id="PTHR23267">
    <property type="entry name" value="IMMUNOGLOBULIN LIGHT CHAIN"/>
    <property type="match status" value="1"/>
</dbReference>
<dbReference type="InterPro" id="IPR013783">
    <property type="entry name" value="Ig-like_fold"/>
</dbReference>
<dbReference type="InterPro" id="IPR050150">
    <property type="entry name" value="IgV_Light_Chain"/>
</dbReference>
<dbReference type="GO" id="GO:0005886">
    <property type="term" value="C:plasma membrane"/>
    <property type="evidence" value="ECO:0007669"/>
    <property type="project" value="UniProtKB-ARBA"/>
</dbReference>
<keyword evidence="3" id="KW-1280">Immunoglobulin</keyword>
<evidence type="ECO:0000256" key="3">
    <source>
        <dbReference type="ARBA" id="ARBA00043265"/>
    </source>
</evidence>
<feature type="domain" description="Ig-like" evidence="5">
    <location>
        <begin position="57"/>
        <end position="162"/>
    </location>
</feature>
<dbReference type="GO" id="GO:0019814">
    <property type="term" value="C:immunoglobulin complex"/>
    <property type="evidence" value="ECO:0007669"/>
    <property type="project" value="UniProtKB-KW"/>
</dbReference>
<dbReference type="Pfam" id="PF07686">
    <property type="entry name" value="V-set"/>
    <property type="match status" value="1"/>
</dbReference>
<dbReference type="PROSITE" id="PS50835">
    <property type="entry name" value="IG_LIKE"/>
    <property type="match status" value="1"/>
</dbReference>
<gene>
    <name evidence="6" type="ORF">MONAX_5E038407</name>
</gene>
<dbReference type="GO" id="GO:0005576">
    <property type="term" value="C:extracellular region"/>
    <property type="evidence" value="ECO:0007669"/>
    <property type="project" value="UniProtKB-ARBA"/>
</dbReference>
<dbReference type="EMBL" id="CABDUW010004072">
    <property type="protein sequence ID" value="VTJ90052.1"/>
    <property type="molecule type" value="Genomic_DNA"/>
</dbReference>
<sequence>MAMRSPAQFLGLLLLCPPGTGSSTGDLLIMVWSALPGYSGKSSWNITTYKDISFMLPMSSVRCDITMTQSPSSLPVSPGDRVTITCRVIQGIGNSLQWYQQTPGQAPKLFIYCANTFQSGDPSTLSGSRSGTDFTLTISSQEPEDAATYYCQQSWDYPPTVTQAMTKTSQGAEV</sequence>
<keyword evidence="2" id="KW-1064">Adaptive immunity</keyword>
<dbReference type="GO" id="GO:0002250">
    <property type="term" value="P:adaptive immune response"/>
    <property type="evidence" value="ECO:0007669"/>
    <property type="project" value="UniProtKB-KW"/>
</dbReference>
<evidence type="ECO:0000256" key="1">
    <source>
        <dbReference type="ARBA" id="ARBA00022859"/>
    </source>
</evidence>
<name>A0A5E4DAF8_MARMO</name>
<dbReference type="Proteomes" id="UP000335636">
    <property type="component" value="Unassembled WGS sequence"/>
</dbReference>
<evidence type="ECO:0000256" key="4">
    <source>
        <dbReference type="SAM" id="SignalP"/>
    </source>
</evidence>
<feature type="non-terminal residue" evidence="6">
    <location>
        <position position="174"/>
    </location>
</feature>
<dbReference type="SUPFAM" id="SSF48726">
    <property type="entry name" value="Immunoglobulin"/>
    <property type="match status" value="1"/>
</dbReference>
<dbReference type="FunFam" id="2.60.40.10:FF:000212">
    <property type="entry name" value="Immunoglobulin kappa chain variable 12-38"/>
    <property type="match status" value="1"/>
</dbReference>
<comment type="caution">
    <text evidence="6">The sequence shown here is derived from an EMBL/GenBank/DDBJ whole genome shotgun (WGS) entry which is preliminary data.</text>
</comment>
<dbReference type="InterPro" id="IPR007110">
    <property type="entry name" value="Ig-like_dom"/>
</dbReference>
<evidence type="ECO:0000313" key="7">
    <source>
        <dbReference type="Proteomes" id="UP000335636"/>
    </source>
</evidence>
<dbReference type="InterPro" id="IPR003599">
    <property type="entry name" value="Ig_sub"/>
</dbReference>
<reference evidence="6" key="1">
    <citation type="submission" date="2019-04" db="EMBL/GenBank/DDBJ databases">
        <authorList>
            <person name="Alioto T."/>
            <person name="Alioto T."/>
        </authorList>
    </citation>
    <scope>NUCLEOTIDE SEQUENCE [LARGE SCALE GENOMIC DNA]</scope>
</reference>
<keyword evidence="1" id="KW-0391">Immunity</keyword>